<keyword evidence="3" id="KW-1185">Reference proteome</keyword>
<reference evidence="2" key="1">
    <citation type="submission" date="2023-06" db="EMBL/GenBank/DDBJ databases">
        <authorList>
            <person name="Delattre M."/>
        </authorList>
    </citation>
    <scope>NUCLEOTIDE SEQUENCE</scope>
    <source>
        <strain evidence="2">AF72</strain>
    </source>
</reference>
<feature type="non-terminal residue" evidence="2">
    <location>
        <position position="262"/>
    </location>
</feature>
<feature type="transmembrane region" description="Helical" evidence="1">
    <location>
        <begin position="65"/>
        <end position="83"/>
    </location>
</feature>
<accession>A0AA36C893</accession>
<protein>
    <submittedName>
        <fullName evidence="2">Uncharacterized protein</fullName>
    </submittedName>
</protein>
<keyword evidence="1" id="KW-0472">Membrane</keyword>
<dbReference type="EMBL" id="CATQJA010000669">
    <property type="protein sequence ID" value="CAJ0562904.1"/>
    <property type="molecule type" value="Genomic_DNA"/>
</dbReference>
<sequence>MHRRTQIKALKSAFLRIWTGKIAFLRFFIVWALPHAINLPFFTAGRGDAGPDPIGEFRTMKGNDAAVAFANDFLFYIFFQLCLRGTRWYVIPWNGPVFGTFAIYGWTTWRNILFLGHIPFALNRISLYLWPGSYGNIWSKKAVLVCLLVQWAVPVALQAEKAVGSGAKTSMQICSILQAIPMFAEFVRTLISFLLLYVFKTDQYDADSWVVKFWSEILYYYIDTSVTIQPYCLLITNTHVRKLFLCRKRNNVIKGSSVLWAI</sequence>
<dbReference type="AlphaFoldDB" id="A0AA36C893"/>
<evidence type="ECO:0000256" key="1">
    <source>
        <dbReference type="SAM" id="Phobius"/>
    </source>
</evidence>
<dbReference type="Proteomes" id="UP001177023">
    <property type="component" value="Unassembled WGS sequence"/>
</dbReference>
<feature type="transmembrane region" description="Helical" evidence="1">
    <location>
        <begin position="88"/>
        <end position="106"/>
    </location>
</feature>
<proteinExistence type="predicted"/>
<keyword evidence="1" id="KW-0812">Transmembrane</keyword>
<gene>
    <name evidence="2" type="ORF">MSPICULIGERA_LOCUS2263</name>
</gene>
<evidence type="ECO:0000313" key="3">
    <source>
        <dbReference type="Proteomes" id="UP001177023"/>
    </source>
</evidence>
<comment type="caution">
    <text evidence="2">The sequence shown here is derived from an EMBL/GenBank/DDBJ whole genome shotgun (WGS) entry which is preliminary data.</text>
</comment>
<evidence type="ECO:0000313" key="2">
    <source>
        <dbReference type="EMBL" id="CAJ0562904.1"/>
    </source>
</evidence>
<keyword evidence="1" id="KW-1133">Transmembrane helix</keyword>
<organism evidence="2 3">
    <name type="scientific">Mesorhabditis spiculigera</name>
    <dbReference type="NCBI Taxonomy" id="96644"/>
    <lineage>
        <taxon>Eukaryota</taxon>
        <taxon>Metazoa</taxon>
        <taxon>Ecdysozoa</taxon>
        <taxon>Nematoda</taxon>
        <taxon>Chromadorea</taxon>
        <taxon>Rhabditida</taxon>
        <taxon>Rhabditina</taxon>
        <taxon>Rhabditomorpha</taxon>
        <taxon>Rhabditoidea</taxon>
        <taxon>Rhabditidae</taxon>
        <taxon>Mesorhabditinae</taxon>
        <taxon>Mesorhabditis</taxon>
    </lineage>
</organism>
<name>A0AA36C893_9BILA</name>